<evidence type="ECO:0008006" key="4">
    <source>
        <dbReference type="Google" id="ProtNLM"/>
    </source>
</evidence>
<gene>
    <name evidence="2" type="ORF">BSQ44_03795</name>
</gene>
<dbReference type="OrthoDB" id="574313at2"/>
<accession>A0A1L3SMH0</accession>
<dbReference type="EMBL" id="CP018171">
    <property type="protein sequence ID" value="APH70606.1"/>
    <property type="molecule type" value="Genomic_DNA"/>
</dbReference>
<evidence type="ECO:0000313" key="2">
    <source>
        <dbReference type="EMBL" id="APH70606.1"/>
    </source>
</evidence>
<keyword evidence="1" id="KW-0472">Membrane</keyword>
<evidence type="ECO:0000313" key="3">
    <source>
        <dbReference type="Proteomes" id="UP000182840"/>
    </source>
</evidence>
<evidence type="ECO:0000256" key="1">
    <source>
        <dbReference type="SAM" id="Phobius"/>
    </source>
</evidence>
<dbReference type="NCBIfam" id="NF033565">
    <property type="entry name" value="trans_MerF"/>
    <property type="match status" value="1"/>
</dbReference>
<feature type="transmembrane region" description="Helical" evidence="1">
    <location>
        <begin position="12"/>
        <end position="35"/>
    </location>
</feature>
<dbReference type="Gene3D" id="1.10.287.910">
    <property type="entry name" value="bacterial mercury transporter, merf"/>
    <property type="match status" value="1"/>
</dbReference>
<feature type="transmembrane region" description="Helical" evidence="1">
    <location>
        <begin position="41"/>
        <end position="62"/>
    </location>
</feature>
<keyword evidence="1" id="KW-1133">Transmembrane helix</keyword>
<dbReference type="STRING" id="1670800.BSQ44_03795"/>
<proteinExistence type="predicted"/>
<dbReference type="GO" id="GO:0016020">
    <property type="term" value="C:membrane"/>
    <property type="evidence" value="ECO:0007669"/>
    <property type="project" value="InterPro"/>
</dbReference>
<dbReference type="KEGG" id="meso:BSQ44_03795"/>
<keyword evidence="3" id="KW-1185">Reference proteome</keyword>
<reference evidence="3" key="1">
    <citation type="submission" date="2016-11" db="EMBL/GenBank/DDBJ databases">
        <title>Mesorhizobium oceanicum sp. nov., isolated from deep seawater in South China Sea.</title>
        <authorList>
            <person name="Fu G.-Y."/>
        </authorList>
    </citation>
    <scope>NUCLEOTIDE SEQUENCE [LARGE SCALE GENOMIC DNA]</scope>
    <source>
        <strain evidence="3">B7</strain>
    </source>
</reference>
<dbReference type="RefSeq" id="WP_072602018.1">
    <property type="nucleotide sequence ID" value="NZ_CP018171.1"/>
</dbReference>
<sequence length="82" mass="8567">MKDATIVKTGIVGSVIAAICGATPVLVIALGAVGLSAWLGWIDYVLLPTLAVFLAMTVYGLWRRQRAAACFANETQTNKGSA</sequence>
<dbReference type="AlphaFoldDB" id="A0A1L3SMH0"/>
<organism evidence="2 3">
    <name type="scientific">Aquibium oceanicum</name>
    <dbReference type="NCBI Taxonomy" id="1670800"/>
    <lineage>
        <taxon>Bacteria</taxon>
        <taxon>Pseudomonadati</taxon>
        <taxon>Pseudomonadota</taxon>
        <taxon>Alphaproteobacteria</taxon>
        <taxon>Hyphomicrobiales</taxon>
        <taxon>Phyllobacteriaceae</taxon>
        <taxon>Aquibium</taxon>
    </lineage>
</organism>
<dbReference type="Pfam" id="PF11431">
    <property type="entry name" value="Transport_MerF"/>
    <property type="match status" value="1"/>
</dbReference>
<name>A0A1L3SMH0_9HYPH</name>
<dbReference type="Proteomes" id="UP000182840">
    <property type="component" value="Chromosome"/>
</dbReference>
<keyword evidence="1" id="KW-0812">Transmembrane</keyword>
<dbReference type="InterPro" id="IPR021091">
    <property type="entry name" value="Mercury_ion_transport_MerF"/>
</dbReference>
<protein>
    <recommendedName>
        <fullName evidence="4">Mercury resistance system transport protein MerF</fullName>
    </recommendedName>
</protein>